<name>A0A0A9BAC1_ARUDO</name>
<dbReference type="AlphaFoldDB" id="A0A0A9BAC1"/>
<proteinExistence type="predicted"/>
<reference evidence="1" key="2">
    <citation type="journal article" date="2015" name="Data Brief">
        <title>Shoot transcriptome of the giant reed, Arundo donax.</title>
        <authorList>
            <person name="Barrero R.A."/>
            <person name="Guerrero F.D."/>
            <person name="Moolhuijzen P."/>
            <person name="Goolsby J.A."/>
            <person name="Tidwell J."/>
            <person name="Bellgard S.E."/>
            <person name="Bellgard M.I."/>
        </authorList>
    </citation>
    <scope>NUCLEOTIDE SEQUENCE</scope>
    <source>
        <tissue evidence="1">Shoot tissue taken approximately 20 cm above the soil surface</tissue>
    </source>
</reference>
<protein>
    <submittedName>
        <fullName evidence="1">Uncharacterized protein</fullName>
    </submittedName>
</protein>
<evidence type="ECO:0000313" key="1">
    <source>
        <dbReference type="EMBL" id="JAD56262.1"/>
    </source>
</evidence>
<reference evidence="1" key="1">
    <citation type="submission" date="2014-09" db="EMBL/GenBank/DDBJ databases">
        <authorList>
            <person name="Magalhaes I.L.F."/>
            <person name="Oliveira U."/>
            <person name="Santos F.R."/>
            <person name="Vidigal T.H.D.A."/>
            <person name="Brescovit A.D."/>
            <person name="Santos A.J."/>
        </authorList>
    </citation>
    <scope>NUCLEOTIDE SEQUENCE</scope>
    <source>
        <tissue evidence="1">Shoot tissue taken approximately 20 cm above the soil surface</tissue>
    </source>
</reference>
<organism evidence="1">
    <name type="scientific">Arundo donax</name>
    <name type="common">Giant reed</name>
    <name type="synonym">Donax arundinaceus</name>
    <dbReference type="NCBI Taxonomy" id="35708"/>
    <lineage>
        <taxon>Eukaryota</taxon>
        <taxon>Viridiplantae</taxon>
        <taxon>Streptophyta</taxon>
        <taxon>Embryophyta</taxon>
        <taxon>Tracheophyta</taxon>
        <taxon>Spermatophyta</taxon>
        <taxon>Magnoliopsida</taxon>
        <taxon>Liliopsida</taxon>
        <taxon>Poales</taxon>
        <taxon>Poaceae</taxon>
        <taxon>PACMAD clade</taxon>
        <taxon>Arundinoideae</taxon>
        <taxon>Arundineae</taxon>
        <taxon>Arundo</taxon>
    </lineage>
</organism>
<dbReference type="EMBL" id="GBRH01241633">
    <property type="protein sequence ID" value="JAD56262.1"/>
    <property type="molecule type" value="Transcribed_RNA"/>
</dbReference>
<sequence length="113" mass="13194">MSFSDVLSRGLCPELDRPSVVFLVIDVARTIFRKTANHRDGRSGHDVYNKRIIVARTNIAIHICKQNNILRISFLIKHTEKIFFNVFVDHCSRVSFNKMMQRRHCQIPKARLS</sequence>
<accession>A0A0A9BAC1</accession>